<reference evidence="1" key="1">
    <citation type="submission" date="2022-08" db="EMBL/GenBank/DDBJ databases">
        <authorList>
            <person name="Gutierrez-Valencia J."/>
        </authorList>
    </citation>
    <scope>NUCLEOTIDE SEQUENCE</scope>
</reference>
<dbReference type="EMBL" id="CAMGYJ010000008">
    <property type="protein sequence ID" value="CAI0454325.1"/>
    <property type="molecule type" value="Genomic_DNA"/>
</dbReference>
<gene>
    <name evidence="1" type="ORF">LITE_LOCUS31924</name>
</gene>
<evidence type="ECO:0000313" key="2">
    <source>
        <dbReference type="Proteomes" id="UP001154282"/>
    </source>
</evidence>
<protein>
    <submittedName>
        <fullName evidence="1">Uncharacterized protein</fullName>
    </submittedName>
</protein>
<organism evidence="1 2">
    <name type="scientific">Linum tenue</name>
    <dbReference type="NCBI Taxonomy" id="586396"/>
    <lineage>
        <taxon>Eukaryota</taxon>
        <taxon>Viridiplantae</taxon>
        <taxon>Streptophyta</taxon>
        <taxon>Embryophyta</taxon>
        <taxon>Tracheophyta</taxon>
        <taxon>Spermatophyta</taxon>
        <taxon>Magnoliopsida</taxon>
        <taxon>eudicotyledons</taxon>
        <taxon>Gunneridae</taxon>
        <taxon>Pentapetalae</taxon>
        <taxon>rosids</taxon>
        <taxon>fabids</taxon>
        <taxon>Malpighiales</taxon>
        <taxon>Linaceae</taxon>
        <taxon>Linum</taxon>
    </lineage>
</organism>
<keyword evidence="2" id="KW-1185">Reference proteome</keyword>
<dbReference type="Proteomes" id="UP001154282">
    <property type="component" value="Unassembled WGS sequence"/>
</dbReference>
<comment type="caution">
    <text evidence="1">The sequence shown here is derived from an EMBL/GenBank/DDBJ whole genome shotgun (WGS) entry which is preliminary data.</text>
</comment>
<sequence>MKNMYRLIINVYDEIETKLAETGPTFAVDYAKEEVILSFFFLSFANSVFFFL</sequence>
<evidence type="ECO:0000313" key="1">
    <source>
        <dbReference type="EMBL" id="CAI0454325.1"/>
    </source>
</evidence>
<proteinExistence type="predicted"/>
<dbReference type="AlphaFoldDB" id="A0AAV0N743"/>
<accession>A0AAV0N743</accession>
<name>A0AAV0N743_9ROSI</name>